<gene>
    <name evidence="2" type="ORF">TVY486_0705832</name>
</gene>
<sequence>MLGFVVPTIIHVHNQLELLIEDEGDEVKLNTFLSIIADSAKANFLLFGDKVARIATQTGIAYLLLRAGKTYTDTIVFVWDLYPRLHQHHVREALEVVKLPQALTTLCGPQTGAADIKFFALPISPAAAMEDCMKRVIVEMTANVVVDALTMIPPHPAAVRSSFKRDRYWFLEKFTLRVSDLVMRSLGAAAGRAVGGPRGEYWGEVLGMLLAPALHIQFTTSLIRRPRRDRVSRREGAERGRSQSRSHSADRERSRSGSRRSTSERSSRRQ</sequence>
<reference evidence="2" key="1">
    <citation type="journal article" date="2012" name="Proc. Natl. Acad. Sci. U.S.A.">
        <title>Antigenic diversity is generated by distinct evolutionary mechanisms in African trypanosome species.</title>
        <authorList>
            <person name="Jackson A.P."/>
            <person name="Berry A."/>
            <person name="Aslett M."/>
            <person name="Allison H.C."/>
            <person name="Burton P."/>
            <person name="Vavrova-Anderson J."/>
            <person name="Brown R."/>
            <person name="Browne H."/>
            <person name="Corton N."/>
            <person name="Hauser H."/>
            <person name="Gamble J."/>
            <person name="Gilderthorp R."/>
            <person name="Marcello L."/>
            <person name="McQuillan J."/>
            <person name="Otto T.D."/>
            <person name="Quail M.A."/>
            <person name="Sanders M.J."/>
            <person name="van Tonder A."/>
            <person name="Ginger M.L."/>
            <person name="Field M.C."/>
            <person name="Barry J.D."/>
            <person name="Hertz-Fowler C."/>
            <person name="Berriman M."/>
        </authorList>
    </citation>
    <scope>NUCLEOTIDE SEQUENCE</scope>
    <source>
        <strain evidence="2">Y486</strain>
    </source>
</reference>
<dbReference type="InterPro" id="IPR043645">
    <property type="entry name" value="pATOM36"/>
</dbReference>
<name>G0TZ57_TRYVY</name>
<dbReference type="EMBL" id="HE573023">
    <property type="protein sequence ID" value="CCC49260.1"/>
    <property type="molecule type" value="Genomic_DNA"/>
</dbReference>
<feature type="compositionally biased region" description="Basic and acidic residues" evidence="1">
    <location>
        <begin position="232"/>
        <end position="270"/>
    </location>
</feature>
<accession>G0TZ57</accession>
<evidence type="ECO:0000313" key="2">
    <source>
        <dbReference type="EMBL" id="CCC49260.1"/>
    </source>
</evidence>
<feature type="region of interest" description="Disordered" evidence="1">
    <location>
        <begin position="227"/>
        <end position="270"/>
    </location>
</feature>
<proteinExistence type="predicted"/>
<dbReference type="VEuPathDB" id="TriTrypDB:TvY486_0705832"/>
<organism evidence="2">
    <name type="scientific">Trypanosoma vivax (strain Y486)</name>
    <dbReference type="NCBI Taxonomy" id="1055687"/>
    <lineage>
        <taxon>Eukaryota</taxon>
        <taxon>Discoba</taxon>
        <taxon>Euglenozoa</taxon>
        <taxon>Kinetoplastea</taxon>
        <taxon>Metakinetoplastina</taxon>
        <taxon>Trypanosomatida</taxon>
        <taxon>Trypanosomatidae</taxon>
        <taxon>Trypanosoma</taxon>
        <taxon>Duttonella</taxon>
    </lineage>
</organism>
<dbReference type="Pfam" id="PF19224">
    <property type="entry name" value="pATOM36"/>
    <property type="match status" value="1"/>
</dbReference>
<dbReference type="AlphaFoldDB" id="G0TZ57"/>
<evidence type="ECO:0000256" key="1">
    <source>
        <dbReference type="SAM" id="MobiDB-lite"/>
    </source>
</evidence>
<protein>
    <submittedName>
        <fullName evidence="2">Uncharacterized protein</fullName>
    </submittedName>
</protein>